<reference evidence="2" key="1">
    <citation type="submission" date="2016-11" db="UniProtKB">
        <authorList>
            <consortium name="WormBaseParasite"/>
        </authorList>
    </citation>
    <scope>IDENTIFICATION</scope>
</reference>
<dbReference type="WBParaSite" id="L893_g24037.t1">
    <property type="protein sequence ID" value="L893_g24037.t1"/>
    <property type="gene ID" value="L893_g24037"/>
</dbReference>
<organism evidence="1 2">
    <name type="scientific">Steinernema glaseri</name>
    <dbReference type="NCBI Taxonomy" id="37863"/>
    <lineage>
        <taxon>Eukaryota</taxon>
        <taxon>Metazoa</taxon>
        <taxon>Ecdysozoa</taxon>
        <taxon>Nematoda</taxon>
        <taxon>Chromadorea</taxon>
        <taxon>Rhabditida</taxon>
        <taxon>Tylenchina</taxon>
        <taxon>Panagrolaimomorpha</taxon>
        <taxon>Strongyloidoidea</taxon>
        <taxon>Steinernematidae</taxon>
        <taxon>Steinernema</taxon>
    </lineage>
</organism>
<dbReference type="AlphaFoldDB" id="A0A1I7Z8P2"/>
<dbReference type="Proteomes" id="UP000095287">
    <property type="component" value="Unplaced"/>
</dbReference>
<name>A0A1I7Z8P2_9BILA</name>
<evidence type="ECO:0000313" key="2">
    <source>
        <dbReference type="WBParaSite" id="L893_g24037.t1"/>
    </source>
</evidence>
<keyword evidence="1" id="KW-1185">Reference proteome</keyword>
<proteinExistence type="predicted"/>
<evidence type="ECO:0000313" key="1">
    <source>
        <dbReference type="Proteomes" id="UP000095287"/>
    </source>
</evidence>
<protein>
    <submittedName>
        <fullName evidence="2">HTH_48 domain-containing protein</fullName>
    </submittedName>
</protein>
<accession>A0A1I7Z8P2</accession>
<sequence length="41" mass="4962">MIPVMERMNEPCKEENIDRSPSDHWFEVFREESDMGLEYPS</sequence>